<dbReference type="EMBL" id="KN847342">
    <property type="protein sequence ID" value="KIW38145.1"/>
    <property type="molecule type" value="Genomic_DNA"/>
</dbReference>
<dbReference type="OrthoDB" id="1919336at2759"/>
<protein>
    <recommendedName>
        <fullName evidence="4">HMG box domain-containing protein</fullName>
    </recommendedName>
</protein>
<evidence type="ECO:0000313" key="6">
    <source>
        <dbReference type="Proteomes" id="UP000053342"/>
    </source>
</evidence>
<sequence>MAVFPVPRTLASRLLARTSRSFTRPSPANPLLRVACNSSSNKSGNTHCGDWSDLALFYKNARNYATATKKPAGRPKAHTGRAAASTKKTTPKKKATKKPKKKAVKKPKAKKAPSKTALVKQARKTASDLRAAALLEEPKQLPSTAFSVILVEEAKKTKAFAGSASAASARYKNLSPAEREQYNHVANQNKQQNAISYKNWVQTYTPLQIKQANNARNQLTKKAKAAGKKTRYATIQDDRAVKAPRNAYTFFFADRHLSGDMSGMSVGESGKLLGREWNSLSAAEKKPYNDKAEADRARYVEECRSVYGTEPVVRKQATKAS</sequence>
<dbReference type="SMART" id="SM00398">
    <property type="entry name" value="HMG"/>
    <property type="match status" value="2"/>
</dbReference>
<dbReference type="GO" id="GO:0003677">
    <property type="term" value="F:DNA binding"/>
    <property type="evidence" value="ECO:0007669"/>
    <property type="project" value="UniProtKB-UniRule"/>
</dbReference>
<dbReference type="STRING" id="215243.A0A0D2D6X0"/>
<evidence type="ECO:0000313" key="5">
    <source>
        <dbReference type="EMBL" id="KIW38145.1"/>
    </source>
</evidence>
<feature type="domain" description="HMG box" evidence="4">
    <location>
        <begin position="241"/>
        <end position="307"/>
    </location>
</feature>
<dbReference type="SUPFAM" id="SSF47095">
    <property type="entry name" value="HMG-box"/>
    <property type="match status" value="2"/>
</dbReference>
<feature type="region of interest" description="Disordered" evidence="3">
    <location>
        <begin position="67"/>
        <end position="120"/>
    </location>
</feature>
<dbReference type="VEuPathDB" id="FungiDB:PV06_10105"/>
<evidence type="ECO:0000256" key="2">
    <source>
        <dbReference type="PROSITE-ProRule" id="PRU00267"/>
    </source>
</evidence>
<dbReference type="Proteomes" id="UP000053342">
    <property type="component" value="Unassembled WGS sequence"/>
</dbReference>
<dbReference type="PANTHER" id="PTHR48112">
    <property type="entry name" value="HIGH MOBILITY GROUP PROTEIN DSP1"/>
    <property type="match status" value="1"/>
</dbReference>
<dbReference type="InterPro" id="IPR009071">
    <property type="entry name" value="HMG_box_dom"/>
</dbReference>
<gene>
    <name evidence="5" type="ORF">PV06_10105</name>
</gene>
<name>A0A0D2D6X0_9EURO</name>
<proteinExistence type="predicted"/>
<dbReference type="PANTHER" id="PTHR48112:SF22">
    <property type="entry name" value="MITOCHONDRIAL TRANSCRIPTION FACTOR A, ISOFORM B"/>
    <property type="match status" value="1"/>
</dbReference>
<evidence type="ECO:0000256" key="3">
    <source>
        <dbReference type="SAM" id="MobiDB-lite"/>
    </source>
</evidence>
<dbReference type="PROSITE" id="PS50118">
    <property type="entry name" value="HMG_BOX_2"/>
    <property type="match status" value="1"/>
</dbReference>
<feature type="DNA-binding region" description="HMG box" evidence="2">
    <location>
        <begin position="241"/>
        <end position="307"/>
    </location>
</feature>
<keyword evidence="6" id="KW-1185">Reference proteome</keyword>
<reference evidence="5 6" key="1">
    <citation type="submission" date="2015-01" db="EMBL/GenBank/DDBJ databases">
        <title>The Genome Sequence of Exophiala oligosperma CBS72588.</title>
        <authorList>
            <consortium name="The Broad Institute Genomics Platform"/>
            <person name="Cuomo C."/>
            <person name="de Hoog S."/>
            <person name="Gorbushina A."/>
            <person name="Stielow B."/>
            <person name="Teixiera M."/>
            <person name="Abouelleil A."/>
            <person name="Chapman S.B."/>
            <person name="Priest M."/>
            <person name="Young S.K."/>
            <person name="Wortman J."/>
            <person name="Nusbaum C."/>
            <person name="Birren B."/>
        </authorList>
    </citation>
    <scope>NUCLEOTIDE SEQUENCE [LARGE SCALE GENOMIC DNA]</scope>
    <source>
        <strain evidence="5 6">CBS 72588</strain>
    </source>
</reference>
<dbReference type="Gene3D" id="1.10.30.10">
    <property type="entry name" value="High mobility group box domain"/>
    <property type="match status" value="2"/>
</dbReference>
<dbReference type="InterPro" id="IPR036910">
    <property type="entry name" value="HMG_box_dom_sf"/>
</dbReference>
<dbReference type="RefSeq" id="XP_016258361.1">
    <property type="nucleotide sequence ID" value="XM_016411607.1"/>
</dbReference>
<feature type="compositionally biased region" description="Basic residues" evidence="3">
    <location>
        <begin position="89"/>
        <end position="113"/>
    </location>
</feature>
<evidence type="ECO:0000256" key="1">
    <source>
        <dbReference type="ARBA" id="ARBA00023125"/>
    </source>
</evidence>
<organism evidence="5 6">
    <name type="scientific">Exophiala oligosperma</name>
    <dbReference type="NCBI Taxonomy" id="215243"/>
    <lineage>
        <taxon>Eukaryota</taxon>
        <taxon>Fungi</taxon>
        <taxon>Dikarya</taxon>
        <taxon>Ascomycota</taxon>
        <taxon>Pezizomycotina</taxon>
        <taxon>Eurotiomycetes</taxon>
        <taxon>Chaetothyriomycetidae</taxon>
        <taxon>Chaetothyriales</taxon>
        <taxon>Herpotrichiellaceae</taxon>
        <taxon>Exophiala</taxon>
    </lineage>
</organism>
<dbReference type="HOGENOM" id="CLU_048021_1_0_1"/>
<accession>A0A0D2D6X0</accession>
<dbReference type="AlphaFoldDB" id="A0A0D2D6X0"/>
<dbReference type="GO" id="GO:0005634">
    <property type="term" value="C:nucleus"/>
    <property type="evidence" value="ECO:0007669"/>
    <property type="project" value="UniProtKB-UniRule"/>
</dbReference>
<dbReference type="GeneID" id="27362179"/>
<keyword evidence="2" id="KW-0539">Nucleus</keyword>
<dbReference type="Pfam" id="PF00505">
    <property type="entry name" value="HMG_box"/>
    <property type="match status" value="1"/>
</dbReference>
<keyword evidence="1 2" id="KW-0238">DNA-binding</keyword>
<evidence type="ECO:0000259" key="4">
    <source>
        <dbReference type="PROSITE" id="PS50118"/>
    </source>
</evidence>
<dbReference type="InterPro" id="IPR050342">
    <property type="entry name" value="HMGB"/>
</dbReference>